<evidence type="ECO:0008006" key="2">
    <source>
        <dbReference type="Google" id="ProtNLM"/>
    </source>
</evidence>
<dbReference type="SUPFAM" id="SSF159659">
    <property type="entry name" value="Cgl1923-like"/>
    <property type="match status" value="1"/>
</dbReference>
<dbReference type="EMBL" id="MT631298">
    <property type="protein sequence ID" value="QNO48065.1"/>
    <property type="molecule type" value="Genomic_DNA"/>
</dbReference>
<dbReference type="InterPro" id="IPR019151">
    <property type="entry name" value="Proteasome_assmbl_chaperone_2"/>
</dbReference>
<evidence type="ECO:0000313" key="1">
    <source>
        <dbReference type="EMBL" id="QNO48065.1"/>
    </source>
</evidence>
<name>A0A7G9YJ81_9EURY</name>
<reference evidence="1" key="1">
    <citation type="submission" date="2020-06" db="EMBL/GenBank/DDBJ databases">
        <title>Unique genomic features of the anaerobic methanotrophic archaea.</title>
        <authorList>
            <person name="Chadwick G.L."/>
            <person name="Skennerton C.T."/>
            <person name="Laso-Perez R."/>
            <person name="Leu A.O."/>
            <person name="Speth D.R."/>
            <person name="Yu H."/>
            <person name="Morgan-Lang C."/>
            <person name="Hatzenpichler R."/>
            <person name="Goudeau D."/>
            <person name="Malmstrom R."/>
            <person name="Brazelton W.J."/>
            <person name="Woyke T."/>
            <person name="Hallam S.J."/>
            <person name="Tyson G.W."/>
            <person name="Wegener G."/>
            <person name="Boetius A."/>
            <person name="Orphan V."/>
        </authorList>
    </citation>
    <scope>NUCLEOTIDE SEQUENCE</scope>
</reference>
<accession>A0A7G9YJ81</accession>
<organism evidence="1">
    <name type="scientific">Candidatus Methanogaster sp. ANME-2c ERB4</name>
    <dbReference type="NCBI Taxonomy" id="2759911"/>
    <lineage>
        <taxon>Archaea</taxon>
        <taxon>Methanobacteriati</taxon>
        <taxon>Methanobacteriota</taxon>
        <taxon>Stenosarchaea group</taxon>
        <taxon>Methanomicrobia</taxon>
        <taxon>Methanosarcinales</taxon>
        <taxon>ANME-2 cluster</taxon>
        <taxon>Candidatus Methanogasteraceae</taxon>
        <taxon>Candidatus Methanogaster</taxon>
    </lineage>
</organism>
<protein>
    <recommendedName>
        <fullName evidence="2">PAC2 family protein</fullName>
    </recommendedName>
</protein>
<dbReference type="InterPro" id="IPR004425">
    <property type="entry name" value="MJ0106-like"/>
</dbReference>
<sequence length="248" mass="27158">MSDTDYDDSDVKIITKGIQSENPVLIEGFPGIGLVGNIASQQMIDELNMDYVGSIDSRYFPPIAVLYEGLINMPVRIYESEEHNLVIVVSDIPINPSVSYDVSKALVEWAKSINVKEIISIAGIATMGEERKVFGAATNDEMLERIKDKVELFQMGTISGISGSVMGECLVNEIPAISLLGATQSQNPDPRAAVVVIEVLNSLYGLSIDTESLIEQAEQIEIEMQKLAEDVRTTEQPAAPRKEFPMYG</sequence>
<gene>
    <name evidence="1" type="ORF">NLBKJNFB_00003</name>
</gene>
<dbReference type="PANTHER" id="PTHR35610:SF8">
    <property type="entry name" value="3-ISOPROPYLMALATE DEHYDRATASE"/>
    <property type="match status" value="1"/>
</dbReference>
<dbReference type="Gene3D" id="3.40.50.10900">
    <property type="entry name" value="PAC-like subunit"/>
    <property type="match status" value="1"/>
</dbReference>
<proteinExistence type="predicted"/>
<dbReference type="PANTHER" id="PTHR35610">
    <property type="entry name" value="3-ISOPROPYLMALATE DEHYDRATASE-RELATED"/>
    <property type="match status" value="1"/>
</dbReference>
<dbReference type="Pfam" id="PF09754">
    <property type="entry name" value="PAC2"/>
    <property type="match status" value="1"/>
</dbReference>
<dbReference type="NCBIfam" id="TIGR00161">
    <property type="entry name" value="proteasome assembly chaperone family protein"/>
    <property type="match status" value="1"/>
</dbReference>
<dbReference type="AlphaFoldDB" id="A0A7G9YJ81"/>
<dbReference type="InterPro" id="IPR038389">
    <property type="entry name" value="PSMG2_sf"/>
</dbReference>